<evidence type="ECO:0000313" key="3">
    <source>
        <dbReference type="Proteomes" id="UP000269945"/>
    </source>
</evidence>
<dbReference type="EMBL" id="CYRY02008443">
    <property type="protein sequence ID" value="VCW77154.1"/>
    <property type="molecule type" value="Genomic_DNA"/>
</dbReference>
<proteinExistence type="predicted"/>
<keyword evidence="3" id="KW-1185">Reference proteome</keyword>
<accession>A0A9X9PYC7</accession>
<organism evidence="2 3">
    <name type="scientific">Gulo gulo</name>
    <name type="common">Wolverine</name>
    <name type="synonym">Gluton</name>
    <dbReference type="NCBI Taxonomy" id="48420"/>
    <lineage>
        <taxon>Eukaryota</taxon>
        <taxon>Metazoa</taxon>
        <taxon>Chordata</taxon>
        <taxon>Craniata</taxon>
        <taxon>Vertebrata</taxon>
        <taxon>Euteleostomi</taxon>
        <taxon>Mammalia</taxon>
        <taxon>Eutheria</taxon>
        <taxon>Laurasiatheria</taxon>
        <taxon>Carnivora</taxon>
        <taxon>Caniformia</taxon>
        <taxon>Musteloidea</taxon>
        <taxon>Mustelidae</taxon>
        <taxon>Guloninae</taxon>
        <taxon>Gulo</taxon>
    </lineage>
</organism>
<sequence>FEEADLRVSPWKTLGTEGRPGREPGGCHLSRITGNITSVLFSPRTHTPDLIARKPDTWPLLFERVK</sequence>
<reference evidence="2 3" key="1">
    <citation type="submission" date="2018-10" db="EMBL/GenBank/DDBJ databases">
        <authorList>
            <person name="Ekblom R."/>
            <person name="Jareborg N."/>
        </authorList>
    </citation>
    <scope>NUCLEOTIDE SEQUENCE [LARGE SCALE GENOMIC DNA]</scope>
    <source>
        <tissue evidence="2">Muscle</tissue>
    </source>
</reference>
<dbReference type="AlphaFoldDB" id="A0A9X9PYC7"/>
<protein>
    <submittedName>
        <fullName evidence="2">Uncharacterized protein</fullName>
    </submittedName>
</protein>
<feature type="non-terminal residue" evidence="2">
    <location>
        <position position="66"/>
    </location>
</feature>
<name>A0A9X9PYC7_GULGU</name>
<gene>
    <name evidence="2" type="ORF">BN2614_LOCUS12</name>
</gene>
<feature type="region of interest" description="Disordered" evidence="1">
    <location>
        <begin position="1"/>
        <end position="29"/>
    </location>
</feature>
<dbReference type="Proteomes" id="UP000269945">
    <property type="component" value="Unassembled WGS sequence"/>
</dbReference>
<evidence type="ECO:0000313" key="2">
    <source>
        <dbReference type="EMBL" id="VCW77154.1"/>
    </source>
</evidence>
<comment type="caution">
    <text evidence="2">The sequence shown here is derived from an EMBL/GenBank/DDBJ whole genome shotgun (WGS) entry which is preliminary data.</text>
</comment>
<feature type="non-terminal residue" evidence="2">
    <location>
        <position position="1"/>
    </location>
</feature>
<evidence type="ECO:0000256" key="1">
    <source>
        <dbReference type="SAM" id="MobiDB-lite"/>
    </source>
</evidence>